<evidence type="ECO:0000313" key="2">
    <source>
        <dbReference type="EMBL" id="QIE54950.1"/>
    </source>
</evidence>
<accession>A0A7L5BT25</accession>
<organism evidence="2 3">
    <name type="scientific">Pikeienuella piscinae</name>
    <dbReference type="NCBI Taxonomy" id="2748098"/>
    <lineage>
        <taxon>Bacteria</taxon>
        <taxon>Pseudomonadati</taxon>
        <taxon>Pseudomonadota</taxon>
        <taxon>Alphaproteobacteria</taxon>
        <taxon>Rhodobacterales</taxon>
        <taxon>Paracoccaceae</taxon>
        <taxon>Pikeienuella</taxon>
    </lineage>
</organism>
<gene>
    <name evidence="2" type="ORF">G5B40_05480</name>
</gene>
<sequence length="63" mass="6787">MNTISPERARDRGAGQSIAEDRSAARRLARETIVNGGVVTPLRRAGLPRFLGRIADAAPCRKS</sequence>
<dbReference type="AlphaFoldDB" id="A0A7L5BT25"/>
<feature type="region of interest" description="Disordered" evidence="1">
    <location>
        <begin position="1"/>
        <end position="24"/>
    </location>
</feature>
<keyword evidence="3" id="KW-1185">Reference proteome</keyword>
<proteinExistence type="predicted"/>
<dbReference type="EMBL" id="CP049056">
    <property type="protein sequence ID" value="QIE54950.1"/>
    <property type="molecule type" value="Genomic_DNA"/>
</dbReference>
<protein>
    <submittedName>
        <fullName evidence="2">Uncharacterized protein</fullName>
    </submittedName>
</protein>
<dbReference type="RefSeq" id="WP_165096034.1">
    <property type="nucleotide sequence ID" value="NZ_CP049056.1"/>
</dbReference>
<dbReference type="Proteomes" id="UP000503336">
    <property type="component" value="Chromosome"/>
</dbReference>
<evidence type="ECO:0000313" key="3">
    <source>
        <dbReference type="Proteomes" id="UP000503336"/>
    </source>
</evidence>
<feature type="compositionally biased region" description="Basic and acidic residues" evidence="1">
    <location>
        <begin position="7"/>
        <end position="24"/>
    </location>
</feature>
<dbReference type="KEGG" id="hdh:G5B40_05480"/>
<reference evidence="2 3" key="1">
    <citation type="submission" date="2020-02" db="EMBL/GenBank/DDBJ databases">
        <title>complete genome sequence of Rhodobacteraceae bacterium.</title>
        <authorList>
            <person name="Park J."/>
            <person name="Kim Y.-S."/>
            <person name="Kim K.-H."/>
        </authorList>
    </citation>
    <scope>NUCLEOTIDE SEQUENCE [LARGE SCALE GENOMIC DNA]</scope>
    <source>
        <strain evidence="2 3">RR4-56</strain>
    </source>
</reference>
<evidence type="ECO:0000256" key="1">
    <source>
        <dbReference type="SAM" id="MobiDB-lite"/>
    </source>
</evidence>
<name>A0A7L5BT25_9RHOB</name>